<reference evidence="3" key="1">
    <citation type="submission" date="2023-06" db="EMBL/GenBank/DDBJ databases">
        <title>Genome-scale phylogeny and comparative genomics of the fungal order Sordariales.</title>
        <authorList>
            <consortium name="Lawrence Berkeley National Laboratory"/>
            <person name="Hensen N."/>
            <person name="Bonometti L."/>
            <person name="Westerberg I."/>
            <person name="Brannstrom I.O."/>
            <person name="Guillou S."/>
            <person name="Cros-Aarteil S."/>
            <person name="Calhoun S."/>
            <person name="Haridas S."/>
            <person name="Kuo A."/>
            <person name="Mondo S."/>
            <person name="Pangilinan J."/>
            <person name="Riley R."/>
            <person name="Labutti K."/>
            <person name="Andreopoulos B."/>
            <person name="Lipzen A."/>
            <person name="Chen C."/>
            <person name="Yanf M."/>
            <person name="Daum C."/>
            <person name="Ng V."/>
            <person name="Clum A."/>
            <person name="Steindorff A."/>
            <person name="Ohm R."/>
            <person name="Martin F."/>
            <person name="Silar P."/>
            <person name="Natvig D."/>
            <person name="Lalanne C."/>
            <person name="Gautier V."/>
            <person name="Ament-Velasquez S.L."/>
            <person name="Kruys A."/>
            <person name="Hutchinson M.I."/>
            <person name="Powell A.J."/>
            <person name="Barry K."/>
            <person name="Miller A.N."/>
            <person name="Grigoriev I.V."/>
            <person name="Debuchy R."/>
            <person name="Gladieux P."/>
            <person name="Thoren M.H."/>
            <person name="Johannesson H."/>
        </authorList>
    </citation>
    <scope>NUCLEOTIDE SEQUENCE</scope>
    <source>
        <strain evidence="3">8032-3</strain>
    </source>
</reference>
<organism evidence="3 4">
    <name type="scientific">Phialemonium atrogriseum</name>
    <dbReference type="NCBI Taxonomy" id="1093897"/>
    <lineage>
        <taxon>Eukaryota</taxon>
        <taxon>Fungi</taxon>
        <taxon>Dikarya</taxon>
        <taxon>Ascomycota</taxon>
        <taxon>Pezizomycotina</taxon>
        <taxon>Sordariomycetes</taxon>
        <taxon>Sordariomycetidae</taxon>
        <taxon>Cephalothecales</taxon>
        <taxon>Cephalothecaceae</taxon>
        <taxon>Phialemonium</taxon>
    </lineage>
</organism>
<feature type="region of interest" description="Disordered" evidence="2">
    <location>
        <begin position="69"/>
        <end position="90"/>
    </location>
</feature>
<evidence type="ECO:0000256" key="2">
    <source>
        <dbReference type="SAM" id="MobiDB-lite"/>
    </source>
</evidence>
<dbReference type="EMBL" id="MU839016">
    <property type="protein sequence ID" value="KAK1765161.1"/>
    <property type="molecule type" value="Genomic_DNA"/>
</dbReference>
<dbReference type="SUPFAM" id="SSF53335">
    <property type="entry name" value="S-adenosyl-L-methionine-dependent methyltransferases"/>
    <property type="match status" value="1"/>
</dbReference>
<dbReference type="PANTHER" id="PTHR43591:SF10">
    <property type="entry name" value="ABC TRANSMEMBRANE TYPE-1 DOMAIN-CONTAINING PROTEIN-RELATED"/>
    <property type="match status" value="1"/>
</dbReference>
<dbReference type="CDD" id="cd02440">
    <property type="entry name" value="AdoMet_MTases"/>
    <property type="match status" value="1"/>
</dbReference>
<evidence type="ECO:0000256" key="1">
    <source>
        <dbReference type="ARBA" id="ARBA00038158"/>
    </source>
</evidence>
<accession>A0AAJ0FE19</accession>
<proteinExistence type="inferred from homology"/>
<protein>
    <submittedName>
        <fullName evidence="3">S-adenosyl-L-methionine-dependent methyltransferase</fullName>
    </submittedName>
</protein>
<dbReference type="Pfam" id="PF13489">
    <property type="entry name" value="Methyltransf_23"/>
    <property type="match status" value="1"/>
</dbReference>
<name>A0AAJ0FE19_9PEZI</name>
<evidence type="ECO:0000313" key="3">
    <source>
        <dbReference type="EMBL" id="KAK1765161.1"/>
    </source>
</evidence>
<keyword evidence="3" id="KW-0808">Transferase</keyword>
<comment type="similarity">
    <text evidence="1">Belongs to the methyltransferase superfamily. LaeA methyltransferase family.</text>
</comment>
<feature type="region of interest" description="Disordered" evidence="2">
    <location>
        <begin position="1"/>
        <end position="57"/>
    </location>
</feature>
<keyword evidence="4" id="KW-1185">Reference proteome</keyword>
<dbReference type="InterPro" id="IPR029063">
    <property type="entry name" value="SAM-dependent_MTases_sf"/>
</dbReference>
<dbReference type="GO" id="GO:0032259">
    <property type="term" value="P:methylation"/>
    <property type="evidence" value="ECO:0007669"/>
    <property type="project" value="UniProtKB-KW"/>
</dbReference>
<evidence type="ECO:0000313" key="4">
    <source>
        <dbReference type="Proteomes" id="UP001244011"/>
    </source>
</evidence>
<sequence>MSETAQTPEKKALAEASSPVQPAPAQASSPAQRASGQDSSPTQPAPAEASSSAQPVAPISILAPEHWTQQDLGDGDDDSALGDDKSDSDASLTSSILRYRTIHGRTYHSERGDAQYWGANDDGHNESLDIMHHCFTLCLGDKLYLAPVEAPKKVLDIGTGTGLWAIDFADKFPDCDVIGTDISPIQPTWVPPNLRFEIEDCTQDWTFPANEFDYVHIRYLVGSIADWAALYKQAFRALKPGGYLESYEASPNVCTDDDTLPPKSATAQWGPLFIEGGKAIGRSFTIVDEHLQRKAMEEAGFVDIQEKNIKCPTGGWAKDPKMREIGRYSQLAVLQDIEGFILFMTAVQKWTREQVQVYMAHLQKELRAGHYHVYYWQKVVWGRKPEV</sequence>
<keyword evidence="3" id="KW-0489">Methyltransferase</keyword>
<gene>
    <name evidence="3" type="ORF">QBC33DRAFT_544827</name>
</gene>
<dbReference type="PANTHER" id="PTHR43591">
    <property type="entry name" value="METHYLTRANSFERASE"/>
    <property type="match status" value="1"/>
</dbReference>
<dbReference type="Proteomes" id="UP001244011">
    <property type="component" value="Unassembled WGS sequence"/>
</dbReference>
<dbReference type="GeneID" id="85311680"/>
<dbReference type="RefSeq" id="XP_060281374.1">
    <property type="nucleotide sequence ID" value="XM_060428493.1"/>
</dbReference>
<dbReference type="AlphaFoldDB" id="A0AAJ0FE19"/>
<comment type="caution">
    <text evidence="3">The sequence shown here is derived from an EMBL/GenBank/DDBJ whole genome shotgun (WGS) entry which is preliminary data.</text>
</comment>
<feature type="compositionally biased region" description="Low complexity" evidence="2">
    <location>
        <begin position="14"/>
        <end position="57"/>
    </location>
</feature>
<dbReference type="Gene3D" id="3.40.50.150">
    <property type="entry name" value="Vaccinia Virus protein VP39"/>
    <property type="match status" value="1"/>
</dbReference>
<dbReference type="GO" id="GO:0008168">
    <property type="term" value="F:methyltransferase activity"/>
    <property type="evidence" value="ECO:0007669"/>
    <property type="project" value="UniProtKB-KW"/>
</dbReference>